<name>A0A6M1S1Q3_9HYPH</name>
<proteinExistence type="predicted"/>
<reference evidence="1 2" key="1">
    <citation type="submission" date="2020-02" db="EMBL/GenBank/DDBJ databases">
        <title>Genome sequence of the type strain CCBAU10050 of Rhizobium daejeonense.</title>
        <authorList>
            <person name="Gao J."/>
            <person name="Sun J."/>
        </authorList>
    </citation>
    <scope>NUCLEOTIDE SEQUENCE [LARGE SCALE GENOMIC DNA]</scope>
    <source>
        <strain evidence="1 2">CCBAU10050</strain>
    </source>
</reference>
<keyword evidence="2" id="KW-1185">Reference proteome</keyword>
<sequence>MAADRQEICDWLSALASMLVMDVLDAADVADRLVAAQDLDADGFALETISLMRIVAESVTTPAGFDAIKVVEFVAADTTDAAAILLAVGLCIAGPRAGWISRPQARAGRERIGATGTAALALVSSRGAVAVDLYVWLSRLVDVSVRLVSDQAADAVPVVRVETGISLPSTVLAYQLYGDAGRAESLVDIAGASTPMLMPVAFDALES</sequence>
<gene>
    <name evidence="1" type="ORF">G6N76_10930</name>
</gene>
<comment type="caution">
    <text evidence="1">The sequence shown here is derived from an EMBL/GenBank/DDBJ whole genome shotgun (WGS) entry which is preliminary data.</text>
</comment>
<evidence type="ECO:0000313" key="1">
    <source>
        <dbReference type="EMBL" id="NGO64191.1"/>
    </source>
</evidence>
<dbReference type="EMBL" id="JAAKZH010000003">
    <property type="protein sequence ID" value="NGO64191.1"/>
    <property type="molecule type" value="Genomic_DNA"/>
</dbReference>
<organism evidence="1 2">
    <name type="scientific">Rhizobium daejeonense</name>
    <dbReference type="NCBI Taxonomy" id="240521"/>
    <lineage>
        <taxon>Bacteria</taxon>
        <taxon>Pseudomonadati</taxon>
        <taxon>Pseudomonadota</taxon>
        <taxon>Alphaproteobacteria</taxon>
        <taxon>Hyphomicrobiales</taxon>
        <taxon>Rhizobiaceae</taxon>
        <taxon>Rhizobium/Agrobacterium group</taxon>
        <taxon>Rhizobium</taxon>
    </lineage>
</organism>
<dbReference type="AlphaFoldDB" id="A0A6M1S1Q3"/>
<evidence type="ECO:0000313" key="2">
    <source>
        <dbReference type="Proteomes" id="UP000477849"/>
    </source>
</evidence>
<dbReference type="RefSeq" id="WP_163905281.1">
    <property type="nucleotide sequence ID" value="NZ_CP048427.1"/>
</dbReference>
<protein>
    <submittedName>
        <fullName evidence="1">Uncharacterized protein</fullName>
    </submittedName>
</protein>
<dbReference type="Proteomes" id="UP000477849">
    <property type="component" value="Unassembled WGS sequence"/>
</dbReference>
<accession>A0A6M1S1Q3</accession>